<comment type="cofactor">
    <cofactor evidence="1 19">
        <name>Mg(2+)</name>
        <dbReference type="ChEBI" id="CHEBI:18420"/>
    </cofactor>
</comment>
<dbReference type="HAMAP" id="MF_00719">
    <property type="entry name" value="CobS"/>
    <property type="match status" value="1"/>
</dbReference>
<evidence type="ECO:0000256" key="7">
    <source>
        <dbReference type="ARBA" id="ARBA00022475"/>
    </source>
</evidence>
<evidence type="ECO:0000256" key="19">
    <source>
        <dbReference type="HAMAP-Rule" id="MF_00719"/>
    </source>
</evidence>
<comment type="pathway">
    <text evidence="3 19">Cofactor biosynthesis; adenosylcobalamin biosynthesis; adenosylcobalamin from cob(II)yrinate a,c-diamide: step 7/7.</text>
</comment>
<comment type="catalytic activity">
    <reaction evidence="18 19">
        <text>alpha-ribazole 5'-phosphate + adenosylcob(III)inamide-GDP = adenosylcob(III)alamin 5'-phosphate + GMP + H(+)</text>
        <dbReference type="Rhea" id="RHEA:23560"/>
        <dbReference type="ChEBI" id="CHEBI:15378"/>
        <dbReference type="ChEBI" id="CHEBI:57918"/>
        <dbReference type="ChEBI" id="CHEBI:58115"/>
        <dbReference type="ChEBI" id="CHEBI:60487"/>
        <dbReference type="ChEBI" id="CHEBI:60493"/>
        <dbReference type="EC" id="2.7.8.26"/>
    </reaction>
</comment>
<dbReference type="Pfam" id="PF02654">
    <property type="entry name" value="CobS"/>
    <property type="match status" value="1"/>
</dbReference>
<feature type="transmembrane region" description="Helical" evidence="19">
    <location>
        <begin position="235"/>
        <end position="257"/>
    </location>
</feature>
<comment type="catalytic activity">
    <reaction evidence="17 19">
        <text>alpha-ribazole + adenosylcob(III)inamide-GDP = adenosylcob(III)alamin + GMP + H(+)</text>
        <dbReference type="Rhea" id="RHEA:16049"/>
        <dbReference type="ChEBI" id="CHEBI:10329"/>
        <dbReference type="ChEBI" id="CHEBI:15378"/>
        <dbReference type="ChEBI" id="CHEBI:18408"/>
        <dbReference type="ChEBI" id="CHEBI:58115"/>
        <dbReference type="ChEBI" id="CHEBI:60487"/>
        <dbReference type="EC" id="2.7.8.26"/>
    </reaction>
</comment>
<feature type="transmembrane region" description="Helical" evidence="19">
    <location>
        <begin position="31"/>
        <end position="54"/>
    </location>
</feature>
<evidence type="ECO:0000256" key="8">
    <source>
        <dbReference type="ARBA" id="ARBA00022573"/>
    </source>
</evidence>
<dbReference type="GO" id="GO:0051073">
    <property type="term" value="F:adenosylcobinamide-GDP ribazoletransferase activity"/>
    <property type="evidence" value="ECO:0007669"/>
    <property type="project" value="UniProtKB-UniRule"/>
</dbReference>
<gene>
    <name evidence="19" type="primary">cobS</name>
    <name evidence="20" type="ORF">ERS852574_02691</name>
</gene>
<dbReference type="EMBL" id="CYXR01000023">
    <property type="protein sequence ID" value="CUN09950.1"/>
    <property type="molecule type" value="Genomic_DNA"/>
</dbReference>
<evidence type="ECO:0000256" key="18">
    <source>
        <dbReference type="ARBA" id="ARBA00049504"/>
    </source>
</evidence>
<keyword evidence="13 19" id="KW-0472">Membrane</keyword>
<dbReference type="GO" id="GO:0008818">
    <property type="term" value="F:cobalamin 5'-phosphate synthase activity"/>
    <property type="evidence" value="ECO:0007669"/>
    <property type="project" value="UniProtKB-UniRule"/>
</dbReference>
<keyword evidence="9 19" id="KW-0808">Transferase</keyword>
<dbReference type="EC" id="2.7.8.26" evidence="5 19"/>
<keyword evidence="8 19" id="KW-0169">Cobalamin biosynthesis</keyword>
<evidence type="ECO:0000256" key="10">
    <source>
        <dbReference type="ARBA" id="ARBA00022692"/>
    </source>
</evidence>
<dbReference type="GO" id="GO:0005886">
    <property type="term" value="C:plasma membrane"/>
    <property type="evidence" value="ECO:0007669"/>
    <property type="project" value="UniProtKB-SubCell"/>
</dbReference>
<evidence type="ECO:0000256" key="15">
    <source>
        <dbReference type="ARBA" id="ARBA00032605"/>
    </source>
</evidence>
<organism evidence="20 21">
    <name type="scientific">Coprococcus comes</name>
    <dbReference type="NCBI Taxonomy" id="410072"/>
    <lineage>
        <taxon>Bacteria</taxon>
        <taxon>Bacillati</taxon>
        <taxon>Bacillota</taxon>
        <taxon>Clostridia</taxon>
        <taxon>Lachnospirales</taxon>
        <taxon>Lachnospiraceae</taxon>
        <taxon>Coprococcus</taxon>
    </lineage>
</organism>
<evidence type="ECO:0000256" key="3">
    <source>
        <dbReference type="ARBA" id="ARBA00004663"/>
    </source>
</evidence>
<keyword evidence="10 19" id="KW-0812">Transmembrane</keyword>
<accession>A0A173U658</accession>
<name>A0A173U658_9FIRM</name>
<dbReference type="InterPro" id="IPR003805">
    <property type="entry name" value="CobS"/>
</dbReference>
<comment type="similarity">
    <text evidence="4 19">Belongs to the CobS family.</text>
</comment>
<evidence type="ECO:0000256" key="14">
    <source>
        <dbReference type="ARBA" id="ARBA00025228"/>
    </source>
</evidence>
<evidence type="ECO:0000256" key="11">
    <source>
        <dbReference type="ARBA" id="ARBA00022842"/>
    </source>
</evidence>
<keyword evidence="7 19" id="KW-1003">Cell membrane</keyword>
<evidence type="ECO:0000256" key="17">
    <source>
        <dbReference type="ARBA" id="ARBA00048623"/>
    </source>
</evidence>
<feature type="transmembrane region" description="Helical" evidence="19">
    <location>
        <begin position="206"/>
        <end position="223"/>
    </location>
</feature>
<sequence length="258" mass="28247">MKFLEPMIVAFSMYSKIPMPRIEWNKENMKYTMCFFPLIGVVTGVLIYLAGMFLDGNIFPKVNSGRLMFAAVMTLIPVFVSGGIHLDGFMDTMDALGSWGDKEKKLEILKDSHNGAFAVIGICCYFTVSLGVWSEIRTEMLPIVAAGYVISRALSGIAVVTFPAARGSGLVKTFQDGAQKKAVRITMIVYLVLAAVYLYFCSPVGMVVLLIIAGVVFGYYYRMSRKQFGGVTGDLAGYFLQICELALLVGGLIVQGIK</sequence>
<evidence type="ECO:0000256" key="13">
    <source>
        <dbReference type="ARBA" id="ARBA00023136"/>
    </source>
</evidence>
<dbReference type="UniPathway" id="UPA00148">
    <property type="reaction ID" value="UER00238"/>
</dbReference>
<dbReference type="Proteomes" id="UP000095727">
    <property type="component" value="Unassembled WGS sequence"/>
</dbReference>
<dbReference type="PANTHER" id="PTHR34148">
    <property type="entry name" value="ADENOSYLCOBINAMIDE-GDP RIBAZOLETRANSFERASE"/>
    <property type="match status" value="1"/>
</dbReference>
<evidence type="ECO:0000256" key="6">
    <source>
        <dbReference type="ARBA" id="ARBA00015850"/>
    </source>
</evidence>
<evidence type="ECO:0000313" key="20">
    <source>
        <dbReference type="EMBL" id="CUN09950.1"/>
    </source>
</evidence>
<evidence type="ECO:0000256" key="2">
    <source>
        <dbReference type="ARBA" id="ARBA00004651"/>
    </source>
</evidence>
<evidence type="ECO:0000313" key="21">
    <source>
        <dbReference type="Proteomes" id="UP000095727"/>
    </source>
</evidence>
<dbReference type="GO" id="GO:0009236">
    <property type="term" value="P:cobalamin biosynthetic process"/>
    <property type="evidence" value="ECO:0007669"/>
    <property type="project" value="UniProtKB-UniRule"/>
</dbReference>
<dbReference type="PANTHER" id="PTHR34148:SF1">
    <property type="entry name" value="ADENOSYLCOBINAMIDE-GDP RIBAZOLETRANSFERASE"/>
    <property type="match status" value="1"/>
</dbReference>
<protein>
    <recommendedName>
        <fullName evidence="6 19">Adenosylcobinamide-GDP ribazoletransferase</fullName>
        <ecNumber evidence="5 19">2.7.8.26</ecNumber>
    </recommendedName>
    <alternativeName>
        <fullName evidence="16 19">Cobalamin synthase</fullName>
    </alternativeName>
    <alternativeName>
        <fullName evidence="15 19">Cobalamin-5'-phosphate synthase</fullName>
    </alternativeName>
</protein>
<dbReference type="RefSeq" id="WP_055157975.1">
    <property type="nucleotide sequence ID" value="NZ_CYXR01000023.1"/>
</dbReference>
<evidence type="ECO:0000256" key="12">
    <source>
        <dbReference type="ARBA" id="ARBA00022989"/>
    </source>
</evidence>
<evidence type="ECO:0000256" key="5">
    <source>
        <dbReference type="ARBA" id="ARBA00013200"/>
    </source>
</evidence>
<feature type="transmembrane region" description="Helical" evidence="19">
    <location>
        <begin position="66"/>
        <end position="86"/>
    </location>
</feature>
<reference evidence="20 21" key="1">
    <citation type="submission" date="2015-09" db="EMBL/GenBank/DDBJ databases">
        <authorList>
            <consortium name="Pathogen Informatics"/>
        </authorList>
    </citation>
    <scope>NUCLEOTIDE SEQUENCE [LARGE SCALE GENOMIC DNA]</scope>
    <source>
        <strain evidence="20 21">2789STDY5834962</strain>
    </source>
</reference>
<proteinExistence type="inferred from homology"/>
<keyword evidence="11 19" id="KW-0460">Magnesium</keyword>
<feature type="transmembrane region" description="Helical" evidence="19">
    <location>
        <begin position="114"/>
        <end position="134"/>
    </location>
</feature>
<comment type="subcellular location">
    <subcellularLocation>
        <location evidence="2 19">Cell membrane</location>
        <topology evidence="2 19">Multi-pass membrane protein</topology>
    </subcellularLocation>
</comment>
<comment type="function">
    <text evidence="14 19">Joins adenosylcobinamide-GDP and alpha-ribazole to generate adenosylcobalamin (Ado-cobalamin). Also synthesizes adenosylcobalamin 5'-phosphate from adenosylcobinamide-GDP and alpha-ribazole 5'-phosphate.</text>
</comment>
<evidence type="ECO:0000256" key="4">
    <source>
        <dbReference type="ARBA" id="ARBA00010561"/>
    </source>
</evidence>
<feature type="transmembrane region" description="Helical" evidence="19">
    <location>
        <begin position="140"/>
        <end position="162"/>
    </location>
</feature>
<keyword evidence="12 19" id="KW-1133">Transmembrane helix</keyword>
<dbReference type="AlphaFoldDB" id="A0A173U658"/>
<evidence type="ECO:0000256" key="16">
    <source>
        <dbReference type="ARBA" id="ARBA00032853"/>
    </source>
</evidence>
<evidence type="ECO:0000256" key="1">
    <source>
        <dbReference type="ARBA" id="ARBA00001946"/>
    </source>
</evidence>
<evidence type="ECO:0000256" key="9">
    <source>
        <dbReference type="ARBA" id="ARBA00022679"/>
    </source>
</evidence>